<dbReference type="PANTHER" id="PTHR31096:SF55">
    <property type="entry name" value="ACT DOMAIN-CONTAINING PROTEIN ACR6"/>
    <property type="match status" value="1"/>
</dbReference>
<name>A0A2H9ZW27_9ASPA</name>
<keyword evidence="5" id="KW-1185">Reference proteome</keyword>
<dbReference type="InterPro" id="IPR040217">
    <property type="entry name" value="ACR1-12"/>
</dbReference>
<gene>
    <name evidence="4" type="ORF">AXF42_Ash020671</name>
</gene>
<proteinExistence type="predicted"/>
<dbReference type="AlphaFoldDB" id="A0A2H9ZW27"/>
<dbReference type="STRING" id="1088818.A0A2H9ZW27"/>
<dbReference type="SUPFAM" id="SSF55021">
    <property type="entry name" value="ACT-like"/>
    <property type="match status" value="2"/>
</dbReference>
<dbReference type="PROSITE" id="PS51671">
    <property type="entry name" value="ACT"/>
    <property type="match status" value="1"/>
</dbReference>
<evidence type="ECO:0000313" key="5">
    <source>
        <dbReference type="Proteomes" id="UP000236161"/>
    </source>
</evidence>
<evidence type="ECO:0000259" key="3">
    <source>
        <dbReference type="PROSITE" id="PS51671"/>
    </source>
</evidence>
<reference evidence="4 5" key="1">
    <citation type="journal article" date="2017" name="Nature">
        <title>The Apostasia genome and the evolution of orchids.</title>
        <authorList>
            <person name="Zhang G.Q."/>
            <person name="Liu K.W."/>
            <person name="Li Z."/>
            <person name="Lohaus R."/>
            <person name="Hsiao Y.Y."/>
            <person name="Niu S.C."/>
            <person name="Wang J.Y."/>
            <person name="Lin Y.C."/>
            <person name="Xu Q."/>
            <person name="Chen L.J."/>
            <person name="Yoshida K."/>
            <person name="Fujiwara S."/>
            <person name="Wang Z.W."/>
            <person name="Zhang Y.Q."/>
            <person name="Mitsuda N."/>
            <person name="Wang M."/>
            <person name="Liu G.H."/>
            <person name="Pecoraro L."/>
            <person name="Huang H.X."/>
            <person name="Xiao X.J."/>
            <person name="Lin M."/>
            <person name="Wu X.Y."/>
            <person name="Wu W.L."/>
            <person name="Chen Y.Y."/>
            <person name="Chang S.B."/>
            <person name="Sakamoto S."/>
            <person name="Ohme-Takagi M."/>
            <person name="Yagi M."/>
            <person name="Zeng S.J."/>
            <person name="Shen C.Y."/>
            <person name="Yeh C.M."/>
            <person name="Luo Y.B."/>
            <person name="Tsai W.C."/>
            <person name="Van de Peer Y."/>
            <person name="Liu Z.J."/>
        </authorList>
    </citation>
    <scope>NUCLEOTIDE SEQUENCE [LARGE SCALE GENOMIC DNA]</scope>
    <source>
        <strain evidence="5">cv. Shenzhen</strain>
        <tissue evidence="4">Stem</tissue>
    </source>
</reference>
<sequence>MNRTRVEIDNDAFDHATVLRVDRAGMSGLLLKIVQILTDLDLVIIKGYISSDKNWFMDDRAEIVNHSFVDEFAKIELTGFDRPGLLSEVSAVLAEWRFNVVAADLWTHNRSVAAVIRMTDESTGRGTVDAVRLGSVTELLGTLMRGSCKLISCNSSSLALASNAAVHTEHRLHQLMFYERDYEKQSCKTDLEVLDCAEKNYTVVILRSSDRPKVFFDTLCILTDMQYEVFHGMVERKENEAYQEYYIRRKDGFRIVLEDERQHLIQGLQAAIQRRAFNGVELELRTEDRIGLLSEITRVFREYGLSIQRAEISTQGGTAVDCFCVSGMAGEPVESTTIESIQSQIGKTALMVKRSCLPLSTDVKQDNEASYNSLLLGFFKNWMQS</sequence>
<dbReference type="Gene3D" id="3.30.70.260">
    <property type="match status" value="2"/>
</dbReference>
<dbReference type="Proteomes" id="UP000236161">
    <property type="component" value="Unassembled WGS sequence"/>
</dbReference>
<dbReference type="PANTHER" id="PTHR31096">
    <property type="entry name" value="ACT DOMAIN-CONTAINING PROTEIN ACR4-RELATED"/>
    <property type="match status" value="1"/>
</dbReference>
<keyword evidence="1 2" id="KW-0677">Repeat</keyword>
<evidence type="ECO:0000256" key="2">
    <source>
        <dbReference type="RuleBase" id="RU369043"/>
    </source>
</evidence>
<dbReference type="OrthoDB" id="2019938at2759"/>
<organism evidence="4 5">
    <name type="scientific">Apostasia shenzhenica</name>
    <dbReference type="NCBI Taxonomy" id="1088818"/>
    <lineage>
        <taxon>Eukaryota</taxon>
        <taxon>Viridiplantae</taxon>
        <taxon>Streptophyta</taxon>
        <taxon>Embryophyta</taxon>
        <taxon>Tracheophyta</taxon>
        <taxon>Spermatophyta</taxon>
        <taxon>Magnoliopsida</taxon>
        <taxon>Liliopsida</taxon>
        <taxon>Asparagales</taxon>
        <taxon>Orchidaceae</taxon>
        <taxon>Apostasioideae</taxon>
        <taxon>Apostasia</taxon>
    </lineage>
</organism>
<dbReference type="InterPro" id="IPR002912">
    <property type="entry name" value="ACT_dom"/>
</dbReference>
<accession>A0A2H9ZW27</accession>
<dbReference type="GO" id="GO:0016597">
    <property type="term" value="F:amino acid binding"/>
    <property type="evidence" value="ECO:0007669"/>
    <property type="project" value="UniProtKB-UniRule"/>
</dbReference>
<evidence type="ECO:0000313" key="4">
    <source>
        <dbReference type="EMBL" id="PKA47501.1"/>
    </source>
</evidence>
<dbReference type="Pfam" id="PF01842">
    <property type="entry name" value="ACT"/>
    <property type="match status" value="1"/>
</dbReference>
<dbReference type="InterPro" id="IPR045865">
    <property type="entry name" value="ACT-like_dom_sf"/>
</dbReference>
<feature type="domain" description="ACT" evidence="3">
    <location>
        <begin position="281"/>
        <end position="360"/>
    </location>
</feature>
<dbReference type="EMBL" id="KZ453155">
    <property type="protein sequence ID" value="PKA47501.1"/>
    <property type="molecule type" value="Genomic_DNA"/>
</dbReference>
<comment type="function">
    <text evidence="2">Binds amino acids.</text>
</comment>
<evidence type="ECO:0000256" key="1">
    <source>
        <dbReference type="ARBA" id="ARBA00022737"/>
    </source>
</evidence>
<protein>
    <recommendedName>
        <fullName evidence="2">ACT domain-containing protein ACR</fullName>
    </recommendedName>
    <alternativeName>
        <fullName evidence="2">Protein ACT DOMAIN REPEATS</fullName>
    </alternativeName>
</protein>